<dbReference type="AlphaFoldDB" id="A0A0S4KL64"/>
<evidence type="ECO:0000256" key="5">
    <source>
        <dbReference type="ARBA" id="ARBA00039545"/>
    </source>
</evidence>
<evidence type="ECO:0000256" key="4">
    <source>
        <dbReference type="ARBA" id="ARBA00026121"/>
    </source>
</evidence>
<dbReference type="Pfam" id="PF00501">
    <property type="entry name" value="AMP-binding"/>
    <property type="match status" value="1"/>
</dbReference>
<feature type="domain" description="AMP-dependent synthetase/ligase" evidence="7">
    <location>
        <begin position="29"/>
        <end position="289"/>
    </location>
</feature>
<evidence type="ECO:0000313" key="10">
    <source>
        <dbReference type="Proteomes" id="UP000066284"/>
    </source>
</evidence>
<dbReference type="RefSeq" id="WP_062482015.1">
    <property type="nucleotide sequence ID" value="NZ_LN885086.1"/>
</dbReference>
<dbReference type="Proteomes" id="UP000066284">
    <property type="component" value="Chromosome 1"/>
</dbReference>
<dbReference type="InterPro" id="IPR045851">
    <property type="entry name" value="AMP-bd_C_sf"/>
</dbReference>
<dbReference type="Gene3D" id="3.30.300.30">
    <property type="match status" value="1"/>
</dbReference>
<dbReference type="GO" id="GO:0004467">
    <property type="term" value="F:long-chain fatty acid-CoA ligase activity"/>
    <property type="evidence" value="ECO:0007669"/>
    <property type="project" value="UniProtKB-EC"/>
</dbReference>
<evidence type="ECO:0000256" key="1">
    <source>
        <dbReference type="ARBA" id="ARBA00004170"/>
    </source>
</evidence>
<name>A0A0S4KL64_9BACT</name>
<dbReference type="EC" id="6.2.1.3" evidence="4"/>
<evidence type="ECO:0000313" key="9">
    <source>
        <dbReference type="EMBL" id="CUQ65185.1"/>
    </source>
</evidence>
<evidence type="ECO:0000256" key="2">
    <source>
        <dbReference type="ARBA" id="ARBA00005005"/>
    </source>
</evidence>
<dbReference type="Pfam" id="PF13193">
    <property type="entry name" value="AMP-binding_C"/>
    <property type="match status" value="1"/>
</dbReference>
<protein>
    <recommendedName>
        <fullName evidence="5">Long-chain-fatty-acid--CoA ligase</fullName>
        <ecNumber evidence="4">6.2.1.3</ecNumber>
    </recommendedName>
    <alternativeName>
        <fullName evidence="6">Long-chain acyl-CoA synthetase</fullName>
    </alternativeName>
</protein>
<dbReference type="Gene3D" id="3.40.50.12780">
    <property type="entry name" value="N-terminal domain of ligase-like"/>
    <property type="match status" value="1"/>
</dbReference>
<dbReference type="KEGG" id="nio:NITINOP_0209"/>
<accession>A0A0S4KL64</accession>
<keyword evidence="3 9" id="KW-0436">Ligase</keyword>
<evidence type="ECO:0000259" key="8">
    <source>
        <dbReference type="Pfam" id="PF13193"/>
    </source>
</evidence>
<evidence type="ECO:0000259" key="7">
    <source>
        <dbReference type="Pfam" id="PF00501"/>
    </source>
</evidence>
<dbReference type="InterPro" id="IPR000873">
    <property type="entry name" value="AMP-dep_synth/lig_dom"/>
</dbReference>
<evidence type="ECO:0000256" key="6">
    <source>
        <dbReference type="ARBA" id="ARBA00042773"/>
    </source>
</evidence>
<dbReference type="STRING" id="1715989.NITINOP_0209"/>
<evidence type="ECO:0000256" key="3">
    <source>
        <dbReference type="ARBA" id="ARBA00022598"/>
    </source>
</evidence>
<dbReference type="OrthoDB" id="9787658at2"/>
<keyword evidence="10" id="KW-1185">Reference proteome</keyword>
<dbReference type="InterPro" id="IPR050237">
    <property type="entry name" value="ATP-dep_AMP-bd_enzyme"/>
</dbReference>
<feature type="domain" description="AMP-binding enzyme C-terminal" evidence="8">
    <location>
        <begin position="370"/>
        <end position="429"/>
    </location>
</feature>
<sequence length="450" mass="49077">MHETLLIGPYDSDDVVAWGQGALRTAGQFLAHVLSLAESLPDRSTVLNLASNRYEFLVGFAAAIVRGQVTLLPQSRASHALRRIADDFPGSYALTDRDEQREEIESIPIQIEQASSSMPPPTVVPRIPLDQVVAVAFTSGTTGKPVPNRKTWGALTTVARAAGSRLGIKERDRVTVVATVPHQHMFGLEASVMLPIVHGLAMHAGRPLFPADIQSVLAEAAGRWVLVTTPLHLRACITENVLAPPGGLVLSATAPLALDLARRVERQFQSAVHEIFGFAEAGSIAERRTIAGDRWKPLDGVRVIREETSCVVRAPYLPDPVPVPDHLSIDSDGTFVVHGRKADQVNVAGHRVSLGDLNAKLLQIEGVRDGVFVLPDEETGLVTRLMAFVVAPEKSGEEILHRLRAHVDPVFLPRPLVRVPKLPRNETGKLPRESVHEMIRQWKEQNGHDV</sequence>
<reference evidence="10" key="1">
    <citation type="submission" date="2015-09" db="EMBL/GenBank/DDBJ databases">
        <authorList>
            <person name="Daims H."/>
        </authorList>
    </citation>
    <scope>NUCLEOTIDE SEQUENCE [LARGE SCALE GENOMIC DNA]</scope>
</reference>
<dbReference type="PANTHER" id="PTHR43767">
    <property type="entry name" value="LONG-CHAIN-FATTY-ACID--COA LIGASE"/>
    <property type="match status" value="1"/>
</dbReference>
<proteinExistence type="predicted"/>
<comment type="subcellular location">
    <subcellularLocation>
        <location evidence="1">Membrane</location>
        <topology evidence="1">Peripheral membrane protein</topology>
    </subcellularLocation>
</comment>
<comment type="pathway">
    <text evidence="2">Lipid metabolism; fatty acid beta-oxidation.</text>
</comment>
<dbReference type="EMBL" id="LN885086">
    <property type="protein sequence ID" value="CUQ65185.1"/>
    <property type="molecule type" value="Genomic_DNA"/>
</dbReference>
<dbReference type="InterPro" id="IPR025110">
    <property type="entry name" value="AMP-bd_C"/>
</dbReference>
<dbReference type="InterPro" id="IPR042099">
    <property type="entry name" value="ANL_N_sf"/>
</dbReference>
<dbReference type="GO" id="GO:0016020">
    <property type="term" value="C:membrane"/>
    <property type="evidence" value="ECO:0007669"/>
    <property type="project" value="UniProtKB-SubCell"/>
</dbReference>
<organism evidence="9 10">
    <name type="scientific">Candidatus Nitrospira inopinata</name>
    <dbReference type="NCBI Taxonomy" id="1715989"/>
    <lineage>
        <taxon>Bacteria</taxon>
        <taxon>Pseudomonadati</taxon>
        <taxon>Nitrospirota</taxon>
        <taxon>Nitrospiria</taxon>
        <taxon>Nitrospirales</taxon>
        <taxon>Nitrospiraceae</taxon>
        <taxon>Nitrospira</taxon>
    </lineage>
</organism>
<dbReference type="PANTHER" id="PTHR43767:SF8">
    <property type="entry name" value="LONG-CHAIN-FATTY-ACID--COA LIGASE"/>
    <property type="match status" value="1"/>
</dbReference>
<dbReference type="SUPFAM" id="SSF56801">
    <property type="entry name" value="Acetyl-CoA synthetase-like"/>
    <property type="match status" value="1"/>
</dbReference>
<gene>
    <name evidence="9" type="ORF">NITINOP_0209</name>
</gene>